<feature type="transmembrane region" description="Helical" evidence="1">
    <location>
        <begin position="52"/>
        <end position="77"/>
    </location>
</feature>
<proteinExistence type="predicted"/>
<evidence type="ECO:0000256" key="1">
    <source>
        <dbReference type="SAM" id="Phobius"/>
    </source>
</evidence>
<keyword evidence="1" id="KW-0472">Membrane</keyword>
<dbReference type="AlphaFoldDB" id="A0A2D2LUG3"/>
<feature type="transmembrane region" description="Helical" evidence="1">
    <location>
        <begin position="131"/>
        <end position="154"/>
    </location>
</feature>
<evidence type="ECO:0000313" key="2">
    <source>
        <dbReference type="EMBL" id="ATR78668.1"/>
    </source>
</evidence>
<dbReference type="STRING" id="34062.AXE82_01110"/>
<evidence type="ECO:0000313" key="3">
    <source>
        <dbReference type="Proteomes" id="UP000229340"/>
    </source>
</evidence>
<keyword evidence="1" id="KW-1133">Transmembrane helix</keyword>
<sequence>MNLEKPTDAHTPDPANPQFGSGANGYPSALPQYTQLSQNLPVTQSQINYNHITYALALFSYFTAGLTWIIPIVMNYLKRDEARNTWLYSHFDWQIKTFWYSIFFWVIGFVMVIFATGGLFFGAAFDSNHTMGGSFIVAALGGLIIVATVLWHLYRIIRGWIALANGRAVP</sequence>
<name>A0A2D2LUG3_FAUOS</name>
<keyword evidence="1" id="KW-0812">Transmembrane</keyword>
<reference evidence="3" key="1">
    <citation type="submission" date="2017-11" db="EMBL/GenBank/DDBJ databases">
        <title>Complete genome sequence of Moraxella osloensis NP7 isolated from human skin.</title>
        <authorList>
            <person name="Lee K."/>
            <person name="Lim J.Y."/>
            <person name="Hwang I."/>
        </authorList>
    </citation>
    <scope>NUCLEOTIDE SEQUENCE [LARGE SCALE GENOMIC DNA]</scope>
    <source>
        <strain evidence="3">NP7</strain>
    </source>
</reference>
<accession>A0A2D2LUG3</accession>
<dbReference type="RefSeq" id="WP_100269940.1">
    <property type="nucleotide sequence ID" value="NZ_CP024443.1"/>
</dbReference>
<dbReference type="Proteomes" id="UP000229340">
    <property type="component" value="Chromosome"/>
</dbReference>
<evidence type="ECO:0008006" key="4">
    <source>
        <dbReference type="Google" id="ProtNLM"/>
    </source>
</evidence>
<feature type="transmembrane region" description="Helical" evidence="1">
    <location>
        <begin position="98"/>
        <end position="125"/>
    </location>
</feature>
<gene>
    <name evidence="2" type="ORF">NP7_04995</name>
</gene>
<dbReference type="EMBL" id="CP024443">
    <property type="protein sequence ID" value="ATR78668.1"/>
    <property type="molecule type" value="Genomic_DNA"/>
</dbReference>
<protein>
    <recommendedName>
        <fullName evidence="4">Transmembrane protein</fullName>
    </recommendedName>
</protein>
<organism evidence="2 3">
    <name type="scientific">Faucicola osloensis</name>
    <name type="common">Moraxella osloensis</name>
    <dbReference type="NCBI Taxonomy" id="34062"/>
    <lineage>
        <taxon>Bacteria</taxon>
        <taxon>Pseudomonadati</taxon>
        <taxon>Pseudomonadota</taxon>
        <taxon>Gammaproteobacteria</taxon>
        <taxon>Moraxellales</taxon>
        <taxon>Moraxellaceae</taxon>
        <taxon>Faucicola</taxon>
    </lineage>
</organism>